<dbReference type="Pfam" id="PF20057">
    <property type="entry name" value="DUF6456"/>
    <property type="match status" value="1"/>
</dbReference>
<proteinExistence type="predicted"/>
<dbReference type="STRING" id="1514904.SU32_03015"/>
<protein>
    <recommendedName>
        <fullName evidence="2">DUF6456 domain-containing protein</fullName>
    </recommendedName>
</protein>
<evidence type="ECO:0000313" key="3">
    <source>
        <dbReference type="EMBL" id="KPB02433.1"/>
    </source>
</evidence>
<dbReference type="Proteomes" id="UP000038011">
    <property type="component" value="Unassembled WGS sequence"/>
</dbReference>
<evidence type="ECO:0000313" key="4">
    <source>
        <dbReference type="Proteomes" id="UP000038011"/>
    </source>
</evidence>
<keyword evidence="4" id="KW-1185">Reference proteome</keyword>
<dbReference type="PATRIC" id="fig|1514904.3.peg.2304"/>
<feature type="domain" description="DUF6456" evidence="2">
    <location>
        <begin position="52"/>
        <end position="189"/>
    </location>
</feature>
<accession>A0A0M9GP80</accession>
<name>A0A0M9GP80_9HYPH</name>
<evidence type="ECO:0000256" key="1">
    <source>
        <dbReference type="SAM" id="MobiDB-lite"/>
    </source>
</evidence>
<organism evidence="3 4">
    <name type="scientific">Ahrensia marina</name>
    <dbReference type="NCBI Taxonomy" id="1514904"/>
    <lineage>
        <taxon>Bacteria</taxon>
        <taxon>Pseudomonadati</taxon>
        <taxon>Pseudomonadota</taxon>
        <taxon>Alphaproteobacteria</taxon>
        <taxon>Hyphomicrobiales</taxon>
        <taxon>Ahrensiaceae</taxon>
        <taxon>Ahrensia</taxon>
    </lineage>
</organism>
<dbReference type="EMBL" id="JXMU01000003">
    <property type="protein sequence ID" value="KPB02433.1"/>
    <property type="molecule type" value="Genomic_DNA"/>
</dbReference>
<comment type="caution">
    <text evidence="3">The sequence shown here is derived from an EMBL/GenBank/DDBJ whole genome shotgun (WGS) entry which is preliminary data.</text>
</comment>
<reference evidence="3 4" key="1">
    <citation type="submission" date="2015-01" db="EMBL/GenBank/DDBJ databases">
        <title>Ahrensia donghaiensis sp. nov., a novel dimethylsulphoniopropionate-cleavage bacterium isolated from seawater and emended descriptions of the genus Ahrensia and Ahrensia kielensis.</title>
        <authorList>
            <person name="Liu J."/>
        </authorList>
    </citation>
    <scope>NUCLEOTIDE SEQUENCE [LARGE SCALE GENOMIC DNA]</scope>
    <source>
        <strain evidence="3 4">LZD062</strain>
    </source>
</reference>
<evidence type="ECO:0000259" key="2">
    <source>
        <dbReference type="Pfam" id="PF20057"/>
    </source>
</evidence>
<feature type="region of interest" description="Disordered" evidence="1">
    <location>
        <begin position="102"/>
        <end position="124"/>
    </location>
</feature>
<dbReference type="InterPro" id="IPR045599">
    <property type="entry name" value="DUF6456"/>
</dbReference>
<dbReference type="AlphaFoldDB" id="A0A0M9GP80"/>
<gene>
    <name evidence="3" type="ORF">SU32_03015</name>
</gene>
<sequence length="212" mass="23823">MIAVRDSNGAQEIFITALGRKHVTRKREGDFAAQHNEMQTDQISLGDCLQTVRRNINESPLSALYRAYGTGKKSWLSSGEFDAGERLRMDFEYAQMGPKITASWDPTSHLNGGKGGRRPAANHSERTMGARARIQRAIDAVGPELSGVLLDVCCFLKGMEDVERERQWPRRSAKLMLKVALSMLERHYHPPATGAYSAKIRHWGHADFRPEM</sequence>